<evidence type="ECO:0000313" key="2">
    <source>
        <dbReference type="EMBL" id="TWG82647.1"/>
    </source>
</evidence>
<name>A0A562BBV1_9BURK</name>
<accession>A0A562BBV1</accession>
<feature type="domain" description="PhnB-like" evidence="1">
    <location>
        <begin position="5"/>
        <end position="130"/>
    </location>
</feature>
<reference evidence="2 3" key="1">
    <citation type="submission" date="2019-07" db="EMBL/GenBank/DDBJ databases">
        <title>Genome sequencing of lignin-degrading bacterial isolates.</title>
        <authorList>
            <person name="Gladden J."/>
        </authorList>
    </citation>
    <scope>NUCLEOTIDE SEQUENCE [LARGE SCALE GENOMIC DNA]</scope>
    <source>
        <strain evidence="2 3">J11</strain>
    </source>
</reference>
<evidence type="ECO:0000259" key="1">
    <source>
        <dbReference type="Pfam" id="PF06983"/>
    </source>
</evidence>
<evidence type="ECO:0000313" key="3">
    <source>
        <dbReference type="Proteomes" id="UP000318141"/>
    </source>
</evidence>
<dbReference type="EMBL" id="VLJN01000029">
    <property type="protein sequence ID" value="TWG82647.1"/>
    <property type="molecule type" value="Genomic_DNA"/>
</dbReference>
<dbReference type="GO" id="GO:0008168">
    <property type="term" value="F:methyltransferase activity"/>
    <property type="evidence" value="ECO:0007669"/>
    <property type="project" value="UniProtKB-KW"/>
</dbReference>
<dbReference type="AlphaFoldDB" id="A0A562BBV1"/>
<keyword evidence="2" id="KW-0808">Transferase</keyword>
<gene>
    <name evidence="2" type="ORF">L602_003500000190</name>
</gene>
<proteinExistence type="predicted"/>
<feature type="domain" description="PhnB-like" evidence="1">
    <location>
        <begin position="143"/>
        <end position="262"/>
    </location>
</feature>
<keyword evidence="3" id="KW-1185">Reference proteome</keyword>
<organism evidence="2 3">
    <name type="scientific">Cupriavidus gilardii J11</name>
    <dbReference type="NCBI Taxonomy" id="936133"/>
    <lineage>
        <taxon>Bacteria</taxon>
        <taxon>Pseudomonadati</taxon>
        <taxon>Pseudomonadota</taxon>
        <taxon>Betaproteobacteria</taxon>
        <taxon>Burkholderiales</taxon>
        <taxon>Burkholderiaceae</taxon>
        <taxon>Cupriavidus</taxon>
    </lineage>
</organism>
<protein>
    <submittedName>
        <fullName evidence="2">Putative 3-demethylubiquinone-9 3-methyltransferase (Glyoxalase superfamily)</fullName>
    </submittedName>
</protein>
<dbReference type="Pfam" id="PF06983">
    <property type="entry name" value="3-dmu-9_3-mt"/>
    <property type="match status" value="2"/>
</dbReference>
<dbReference type="PANTHER" id="PTHR33990">
    <property type="entry name" value="PROTEIN YJDN-RELATED"/>
    <property type="match status" value="1"/>
</dbReference>
<dbReference type="Proteomes" id="UP000318141">
    <property type="component" value="Unassembled WGS sequence"/>
</dbReference>
<dbReference type="InterPro" id="IPR029068">
    <property type="entry name" value="Glyas_Bleomycin-R_OHBP_Dase"/>
</dbReference>
<keyword evidence="2" id="KW-0830">Ubiquinone</keyword>
<dbReference type="SUPFAM" id="SSF54593">
    <property type="entry name" value="Glyoxalase/Bleomycin resistance protein/Dihydroxybiphenyl dioxygenase"/>
    <property type="match status" value="2"/>
</dbReference>
<dbReference type="GO" id="GO:0032259">
    <property type="term" value="P:methylation"/>
    <property type="evidence" value="ECO:0007669"/>
    <property type="project" value="UniProtKB-KW"/>
</dbReference>
<comment type="caution">
    <text evidence="2">The sequence shown here is derived from an EMBL/GenBank/DDBJ whole genome shotgun (WGS) entry which is preliminary data.</text>
</comment>
<dbReference type="Gene3D" id="3.10.180.10">
    <property type="entry name" value="2,3-Dihydroxybiphenyl 1,2-Dioxygenase, domain 1"/>
    <property type="match status" value="1"/>
</dbReference>
<dbReference type="CDD" id="cd06588">
    <property type="entry name" value="PhnB_like"/>
    <property type="match status" value="2"/>
</dbReference>
<sequence length="303" mass="33604">MQPPTIIPHLWFDREAAEAARFYATVFPDSAVDYVTRIHDTPSGDCDVVRFTVFGQPFMAISAGPLFQFNPSMSFIVIVDPARHAQARERIDAMWQQLAEGGQVLMPLDAYPFSPHFGWLNDRYGVSWQLMLANPGSESRPAVVPALLFTGSACGQAEAAGTYWRAVFPGSQAGQLVRWGAGMEPEREGSVMFSDFRLGNTWLSAMDSARPHDFGFNEAVSFVVPCEDQAEIDRYWARLSAVPEAEACGWCKDRFGVSWQIVPAEMEKLMRSGEQSNIDRLVQAMLPMKKLDIAALKAAFHGG</sequence>
<dbReference type="Gene3D" id="3.30.720.100">
    <property type="match status" value="1"/>
</dbReference>
<keyword evidence="2" id="KW-0489">Methyltransferase</keyword>
<dbReference type="InterPro" id="IPR028973">
    <property type="entry name" value="PhnB-like"/>
</dbReference>
<dbReference type="Gene3D" id="3.30.720.110">
    <property type="match status" value="1"/>
</dbReference>